<dbReference type="PANTHER" id="PTHR32215">
    <property type="entry name" value="CILIA- AND FLAGELLA-ASSOCIATED PROTEIN 57"/>
    <property type="match status" value="1"/>
</dbReference>
<dbReference type="InterPro" id="IPR052993">
    <property type="entry name" value="CFA-57"/>
</dbReference>
<reference evidence="3" key="1">
    <citation type="submission" date="2020-05" db="EMBL/GenBank/DDBJ databases">
        <title>Phylogenomic resolution of chytrid fungi.</title>
        <authorList>
            <person name="Stajich J.E."/>
            <person name="Amses K."/>
            <person name="Simmons R."/>
            <person name="Seto K."/>
            <person name="Myers J."/>
            <person name="Bonds A."/>
            <person name="Quandt C.A."/>
            <person name="Barry K."/>
            <person name="Liu P."/>
            <person name="Grigoriev I."/>
            <person name="Longcore J.E."/>
            <person name="James T.Y."/>
        </authorList>
    </citation>
    <scope>NUCLEOTIDE SEQUENCE</scope>
    <source>
        <strain evidence="3">JEL0476</strain>
    </source>
</reference>
<keyword evidence="3" id="KW-0282">Flagellum</keyword>
<evidence type="ECO:0000313" key="4">
    <source>
        <dbReference type="Proteomes" id="UP001211065"/>
    </source>
</evidence>
<dbReference type="EMBL" id="JADGJW010000001">
    <property type="protein sequence ID" value="KAJ3228464.1"/>
    <property type="molecule type" value="Genomic_DNA"/>
</dbReference>
<keyword evidence="1" id="KW-0853">WD repeat</keyword>
<keyword evidence="2" id="KW-0175">Coiled coil</keyword>
<dbReference type="InterPro" id="IPR036322">
    <property type="entry name" value="WD40_repeat_dom_sf"/>
</dbReference>
<sequence length="1207" mass="137330">MKASAFQPAESAAAAQPQCSNVIYPAGANIILYNTETKTQKFIPASDNCEAITAMVVSSNKRYVAVAERGGDKPTICVYDINSMRRRKTMVPNDSDCKEFIFMAFSSDGKYILTQSGSQDWTLYYWSWERTKLMASIKTTFPISQNVSSPSNQSAAANPNIASQLSNSANSNSNFGMVINQVSFNPNDNTQVCVIGNGIFKLLRYSEGVMKPLAIQKFELKNFLSHCWVGDEKIAVGTDDGKIFIFESNGELKCEISNFYGLTSQKKAVHSLIPMLKGFVAGGESGTTIMYERSDESSQMNQSAGAASTRTELFRKSKEFAVSDETSRVVNLAMPQSEDMLVCTTEKNQIFSVLLANADVKPEDIKFEIFSQPFHHGQITGMDTCIRKPLIVTCSSDRSIRVWNYAESTSEIVKYFPEEAFSVALHPSGLYILVGFSDKLRLMNLLIDDIRPFREFTVRGCRECRFSNGGQYFAAVHGNTIQIYSTWNFENLGNLKGHNGKVRSLFWSFDDSKIISSGMDGAIYDWGLKDLATASTSVPGVNGGGGSAFKREGENILKSCSYTCAVSSPDGKSIYAVGSDKSLKVLKEIVDSQIVREIESDVVLTQVVLSHSGKMMFLGSTSGKIRSMRFPLGSANLAMQVGTSESGGGGTNAFNGGGDYQEHQGHSSVITKLRVSYDDQFLFSTSEDGCLYVFKISDKDTRGAKSSKEIIYSDEILVTKSDLEEKNSLMAELKTRVEELKMENEYQIRLKDMNFSEKIKEVTEKFMQEIEALKITSNVLKTDKEKEEVRHDEEMSEEKERHTKELMELDTIHNSKLMAEYDKYQEIQLKTADLRKQWERQMKDMQIAKEKVMADLVNHFETKLKEKQSEIDKLKSEMRGQFIEIEETTRETEEDADTEIAGLKVKYERKLKDEKEVGLRLKGENGVMRKKFNTLQSEIDAQKAEINKMYLEEKKLHTVIKSLEKDISGLKKEIQERDETIQDKEKRIYDLKKKNQELEKFKFVLDYKIKELKRQIEPREQDIQGMTAQIKDMDVELDQYFKSNSKLELAITDLKIQLKAAESEVTRERERWKVLSTNVWRFKVDLIECLQYIQEPKMLKSSLKKLYQKFCKEGDKEGESYEVDVQQEYARQREYLEKTVSSLRKKVTKDQGMHRSDNMRIMQENVTLIKEINTLRKDLKNVQQKETTAENTMKYLINVNLKKEGMC</sequence>
<dbReference type="Gene3D" id="2.130.10.10">
    <property type="entry name" value="YVTN repeat-like/Quinoprotein amine dehydrogenase"/>
    <property type="match status" value="3"/>
</dbReference>
<accession>A0AAD5XZL1</accession>
<dbReference type="PANTHER" id="PTHR32215:SF0">
    <property type="entry name" value="CILIA- AND FLAGELLA-ASSOCIATED PROTEIN 57"/>
    <property type="match status" value="1"/>
</dbReference>
<dbReference type="Pfam" id="PF00400">
    <property type="entry name" value="WD40"/>
    <property type="match status" value="3"/>
</dbReference>
<evidence type="ECO:0000313" key="3">
    <source>
        <dbReference type="EMBL" id="KAJ3228464.1"/>
    </source>
</evidence>
<gene>
    <name evidence="3" type="primary">WDR65_1</name>
    <name evidence="3" type="ORF">HK099_000019</name>
</gene>
<dbReference type="Proteomes" id="UP001211065">
    <property type="component" value="Unassembled WGS sequence"/>
</dbReference>
<evidence type="ECO:0000256" key="2">
    <source>
        <dbReference type="SAM" id="Coils"/>
    </source>
</evidence>
<name>A0AAD5XZL1_9FUNG</name>
<keyword evidence="3" id="KW-0969">Cilium</keyword>
<dbReference type="PROSITE" id="PS50294">
    <property type="entry name" value="WD_REPEATS_REGION"/>
    <property type="match status" value="1"/>
</dbReference>
<dbReference type="FunFam" id="2.130.10.10:FF:000271">
    <property type="entry name" value="cilia- and flagella-associated protein 57"/>
    <property type="match status" value="1"/>
</dbReference>
<feature type="repeat" description="WD" evidence="1">
    <location>
        <begin position="495"/>
        <end position="536"/>
    </location>
</feature>
<dbReference type="InterPro" id="IPR011047">
    <property type="entry name" value="Quinoprotein_ADH-like_sf"/>
</dbReference>
<dbReference type="Gene3D" id="1.10.287.1490">
    <property type="match status" value="1"/>
</dbReference>
<protein>
    <submittedName>
        <fullName evidence="3">Cilia- and flagella-associated protein 57</fullName>
    </submittedName>
</protein>
<dbReference type="InterPro" id="IPR001680">
    <property type="entry name" value="WD40_rpt"/>
</dbReference>
<proteinExistence type="predicted"/>
<feature type="coiled-coil region" evidence="2">
    <location>
        <begin position="835"/>
        <end position="891"/>
    </location>
</feature>
<comment type="caution">
    <text evidence="3">The sequence shown here is derived from an EMBL/GenBank/DDBJ whole genome shotgun (WGS) entry which is preliminary data.</text>
</comment>
<dbReference type="PROSITE" id="PS50082">
    <property type="entry name" value="WD_REPEATS_2"/>
    <property type="match status" value="2"/>
</dbReference>
<dbReference type="SUPFAM" id="SSF50978">
    <property type="entry name" value="WD40 repeat-like"/>
    <property type="match status" value="2"/>
</dbReference>
<evidence type="ECO:0000256" key="1">
    <source>
        <dbReference type="PROSITE-ProRule" id="PRU00221"/>
    </source>
</evidence>
<keyword evidence="4" id="KW-1185">Reference proteome</keyword>
<feature type="coiled-coil region" evidence="2">
    <location>
        <begin position="932"/>
        <end position="1001"/>
    </location>
</feature>
<dbReference type="InterPro" id="IPR015943">
    <property type="entry name" value="WD40/YVTN_repeat-like_dom_sf"/>
</dbReference>
<dbReference type="SUPFAM" id="SSF50998">
    <property type="entry name" value="Quinoprotein alcohol dehydrogenase-like"/>
    <property type="match status" value="1"/>
</dbReference>
<keyword evidence="3" id="KW-0966">Cell projection</keyword>
<feature type="coiled-coil region" evidence="2">
    <location>
        <begin position="1044"/>
        <end position="1071"/>
    </location>
</feature>
<organism evidence="3 4">
    <name type="scientific">Clydaea vesicula</name>
    <dbReference type="NCBI Taxonomy" id="447962"/>
    <lineage>
        <taxon>Eukaryota</taxon>
        <taxon>Fungi</taxon>
        <taxon>Fungi incertae sedis</taxon>
        <taxon>Chytridiomycota</taxon>
        <taxon>Chytridiomycota incertae sedis</taxon>
        <taxon>Chytridiomycetes</taxon>
        <taxon>Lobulomycetales</taxon>
        <taxon>Lobulomycetaceae</taxon>
        <taxon>Clydaea</taxon>
    </lineage>
</organism>
<feature type="repeat" description="WD" evidence="1">
    <location>
        <begin position="372"/>
        <end position="413"/>
    </location>
</feature>
<dbReference type="AlphaFoldDB" id="A0AAD5XZL1"/>
<dbReference type="SMART" id="SM00320">
    <property type="entry name" value="WD40"/>
    <property type="match status" value="10"/>
</dbReference>
<feature type="coiled-coil region" evidence="2">
    <location>
        <begin position="1165"/>
        <end position="1192"/>
    </location>
</feature>